<accession>A0A8D4C132</accession>
<reference evidence="5 7" key="3">
    <citation type="journal article" name="Genome Announc.">
        <title>Complete Genome Sequence of Pseudomonas balearica DSM 6083T.</title>
        <authorList>
            <person name="Bennasar-Figueras A."/>
            <person name="Salva-Serra F."/>
            <person name="Jaen-Luchoro D."/>
            <person name="Segui C."/>
            <person name="Aliaga F."/>
            <person name="Busquets A."/>
            <person name="Gomila M."/>
            <person name="Moore E.R."/>
            <person name="Lalucat J."/>
        </authorList>
    </citation>
    <scope>NUCLEOTIDE SEQUENCE [LARGE SCALE GENOMIC DNA]</scope>
    <source>
        <strain evidence="7">DSM 6083</strain>
        <strain evidence="5">DSM6083</strain>
    </source>
</reference>
<keyword evidence="1" id="KW-0805">Transcription regulation</keyword>
<dbReference type="GeneID" id="77258662"/>
<dbReference type="EMBL" id="CP007511">
    <property type="protein sequence ID" value="AJE13840.1"/>
    <property type="molecule type" value="Genomic_DNA"/>
</dbReference>
<evidence type="ECO:0000259" key="4">
    <source>
        <dbReference type="PROSITE" id="PS50043"/>
    </source>
</evidence>
<dbReference type="GO" id="GO:0006355">
    <property type="term" value="P:regulation of DNA-templated transcription"/>
    <property type="evidence" value="ECO:0007669"/>
    <property type="project" value="InterPro"/>
</dbReference>
<reference evidence="7" key="1">
    <citation type="submission" date="2014-03" db="EMBL/GenBank/DDBJ databases">
        <title>Complete genome of Pseudomonas balearica DSM 6083T, a sewage water isolate from an enrichment with 2-methylnaphthalene.</title>
        <authorList>
            <person name="Salva-Serra F."/>
            <person name="Jaen-Luchoro D."/>
            <person name="Busquets A."/>
            <person name="Pena A."/>
            <person name="Gomila M."/>
            <person name="Bosch R."/>
            <person name="Nogales B."/>
            <person name="Garcia-Valdes E."/>
            <person name="Lalucat J."/>
            <person name="Bennasar A."/>
        </authorList>
    </citation>
    <scope>NUCLEOTIDE SEQUENCE [LARGE SCALE GENOMIC DNA]</scope>
    <source>
        <strain evidence="7">DSM 6083</strain>
    </source>
</reference>
<dbReference type="GO" id="GO:0003677">
    <property type="term" value="F:DNA binding"/>
    <property type="evidence" value="ECO:0007669"/>
    <property type="project" value="UniProtKB-KW"/>
</dbReference>
<dbReference type="PANTHER" id="PTHR44688">
    <property type="entry name" value="DNA-BINDING TRANSCRIPTIONAL ACTIVATOR DEVR_DOSR"/>
    <property type="match status" value="1"/>
</dbReference>
<proteinExistence type="predicted"/>
<dbReference type="PROSITE" id="PS00622">
    <property type="entry name" value="HTH_LUXR_1"/>
    <property type="match status" value="1"/>
</dbReference>
<keyword evidence="8" id="KW-1185">Reference proteome</keyword>
<evidence type="ECO:0000256" key="3">
    <source>
        <dbReference type="ARBA" id="ARBA00023163"/>
    </source>
</evidence>
<evidence type="ECO:0000313" key="6">
    <source>
        <dbReference type="EMBL" id="SDL97700.1"/>
    </source>
</evidence>
<dbReference type="Proteomes" id="UP000031271">
    <property type="component" value="Chromosome"/>
</dbReference>
<dbReference type="Gene3D" id="3.40.50.2300">
    <property type="match status" value="1"/>
</dbReference>
<dbReference type="CDD" id="cd06170">
    <property type="entry name" value="LuxR_C_like"/>
    <property type="match status" value="1"/>
</dbReference>
<dbReference type="Proteomes" id="UP000182276">
    <property type="component" value="Unassembled WGS sequence"/>
</dbReference>
<sequence length="221" mass="24481">MDADLTRGETSASGRVTLLTHNELLGRFFRHFLDEQAHLKVALASLSPPENGLDGDLILVDAGHSETGELSSLIEQIDGKTPLALVNIVPDQAMALVDRHPWIRGVFYTQATPEHLLSGIRTLLAGGDWLPRMLMERLLGQLRRMRQLAESKATLTLREREILSLAGKGLSNAEIAERLCLSPHTIKSHIHNLLRKIGASNRAEAAYLLRSRLDWTESCEA</sequence>
<dbReference type="RefSeq" id="WP_082041963.1">
    <property type="nucleotide sequence ID" value="NZ_CP007511.1"/>
</dbReference>
<dbReference type="Pfam" id="PF00196">
    <property type="entry name" value="GerE"/>
    <property type="match status" value="1"/>
</dbReference>
<dbReference type="AlphaFoldDB" id="A0A8D4C132"/>
<evidence type="ECO:0000256" key="1">
    <source>
        <dbReference type="ARBA" id="ARBA00023015"/>
    </source>
</evidence>
<evidence type="ECO:0000313" key="8">
    <source>
        <dbReference type="Proteomes" id="UP000182276"/>
    </source>
</evidence>
<evidence type="ECO:0000256" key="2">
    <source>
        <dbReference type="ARBA" id="ARBA00023125"/>
    </source>
</evidence>
<dbReference type="PROSITE" id="PS50043">
    <property type="entry name" value="HTH_LUXR_2"/>
    <property type="match status" value="1"/>
</dbReference>
<dbReference type="InterPro" id="IPR036388">
    <property type="entry name" value="WH-like_DNA-bd_sf"/>
</dbReference>
<evidence type="ECO:0000313" key="7">
    <source>
        <dbReference type="Proteomes" id="UP000031271"/>
    </source>
</evidence>
<feature type="domain" description="HTH luxR-type" evidence="4">
    <location>
        <begin position="148"/>
        <end position="213"/>
    </location>
</feature>
<dbReference type="EMBL" id="FNHO01000001">
    <property type="protein sequence ID" value="SDL97700.1"/>
    <property type="molecule type" value="Genomic_DNA"/>
</dbReference>
<gene>
    <name evidence="5" type="ORF">CL52_01820</name>
    <name evidence="6" type="ORF">SAMN05660875_101376</name>
</gene>
<dbReference type="PRINTS" id="PR00038">
    <property type="entry name" value="HTHLUXR"/>
</dbReference>
<keyword evidence="2 6" id="KW-0238">DNA-binding</keyword>
<evidence type="ECO:0000313" key="5">
    <source>
        <dbReference type="EMBL" id="AJE13840.1"/>
    </source>
</evidence>
<reference evidence="6 8" key="2">
    <citation type="submission" date="2016-10" db="EMBL/GenBank/DDBJ databases">
        <authorList>
            <person name="Varghese N."/>
            <person name="Submissions S."/>
        </authorList>
    </citation>
    <scope>NUCLEOTIDE SEQUENCE [LARGE SCALE GENOMIC DNA]</scope>
    <source>
        <strain evidence="6 8">DSM 6083</strain>
    </source>
</reference>
<dbReference type="Gene3D" id="1.10.10.10">
    <property type="entry name" value="Winged helix-like DNA-binding domain superfamily/Winged helix DNA-binding domain"/>
    <property type="match status" value="1"/>
</dbReference>
<name>A0A8D4C132_9GAMM</name>
<keyword evidence="3" id="KW-0804">Transcription</keyword>
<dbReference type="InterPro" id="IPR000792">
    <property type="entry name" value="Tscrpt_reg_LuxR_C"/>
</dbReference>
<dbReference type="SMART" id="SM00421">
    <property type="entry name" value="HTH_LUXR"/>
    <property type="match status" value="1"/>
</dbReference>
<protein>
    <submittedName>
        <fullName evidence="6">DNA-binding response regulator, NarL/FixJ family, contains REC and HTH domains</fullName>
    </submittedName>
    <submittedName>
        <fullName evidence="5">XRE family transcriptional regulator</fullName>
    </submittedName>
</protein>
<dbReference type="KEGG" id="pbm:CL52_01820"/>
<organism evidence="5 7">
    <name type="scientific">Stutzerimonas balearica DSM 6083</name>
    <dbReference type="NCBI Taxonomy" id="1123016"/>
    <lineage>
        <taxon>Bacteria</taxon>
        <taxon>Pseudomonadati</taxon>
        <taxon>Pseudomonadota</taxon>
        <taxon>Gammaproteobacteria</taxon>
        <taxon>Pseudomonadales</taxon>
        <taxon>Pseudomonadaceae</taxon>
        <taxon>Stutzerimonas</taxon>
    </lineage>
</organism>
<dbReference type="InterPro" id="IPR016032">
    <property type="entry name" value="Sig_transdc_resp-reg_C-effctor"/>
</dbReference>
<dbReference type="SUPFAM" id="SSF46894">
    <property type="entry name" value="C-terminal effector domain of the bipartite response regulators"/>
    <property type="match status" value="1"/>
</dbReference>
<dbReference type="PANTHER" id="PTHR44688:SF16">
    <property type="entry name" value="DNA-BINDING TRANSCRIPTIONAL ACTIVATOR DEVR_DOSR"/>
    <property type="match status" value="1"/>
</dbReference>